<reference evidence="3" key="2">
    <citation type="submission" date="2015-08" db="UniProtKB">
        <authorList>
            <consortium name="WormBaseParasite"/>
        </authorList>
    </citation>
    <scope>IDENTIFICATION</scope>
</reference>
<dbReference type="Proteomes" id="UP000035680">
    <property type="component" value="Unassembled WGS sequence"/>
</dbReference>
<dbReference type="GO" id="GO:0020037">
    <property type="term" value="F:heme binding"/>
    <property type="evidence" value="ECO:0007669"/>
    <property type="project" value="InterPro"/>
</dbReference>
<protein>
    <submittedName>
        <fullName evidence="3">Cytochrome P450</fullName>
    </submittedName>
</protein>
<dbReference type="SUPFAM" id="SSF48264">
    <property type="entry name" value="Cytochrome P450"/>
    <property type="match status" value="1"/>
</dbReference>
<proteinExistence type="predicted"/>
<dbReference type="AlphaFoldDB" id="A0A0K0F0P6"/>
<dbReference type="GO" id="GO:0016705">
    <property type="term" value="F:oxidoreductase activity, acting on paired donors, with incorporation or reduction of molecular oxygen"/>
    <property type="evidence" value="ECO:0007669"/>
    <property type="project" value="InterPro"/>
</dbReference>
<keyword evidence="2" id="KW-1185">Reference proteome</keyword>
<dbReference type="PANTHER" id="PTHR24284">
    <property type="entry name" value="CYTOCHROME P450 FAMILY"/>
    <property type="match status" value="1"/>
</dbReference>
<dbReference type="GO" id="GO:0005506">
    <property type="term" value="F:iron ion binding"/>
    <property type="evidence" value="ECO:0007669"/>
    <property type="project" value="InterPro"/>
</dbReference>
<keyword evidence="1" id="KW-0560">Oxidoreductase</keyword>
<dbReference type="InterPro" id="IPR036396">
    <property type="entry name" value="Cyt_P450_sf"/>
</dbReference>
<evidence type="ECO:0000313" key="2">
    <source>
        <dbReference type="Proteomes" id="UP000035680"/>
    </source>
</evidence>
<sequence length="89" mass="10579">MNNNLTVQNEKNLFQDRSIAGVVFSEGEEWRDQRRLSMHILRDFGWSRTVIQDKIHPVIYDFWEYIDNLKDKNNVDLNVIIDLSVGIKN</sequence>
<organism evidence="2 3">
    <name type="scientific">Strongyloides venezuelensis</name>
    <name type="common">Threadworm</name>
    <dbReference type="NCBI Taxonomy" id="75913"/>
    <lineage>
        <taxon>Eukaryota</taxon>
        <taxon>Metazoa</taxon>
        <taxon>Ecdysozoa</taxon>
        <taxon>Nematoda</taxon>
        <taxon>Chromadorea</taxon>
        <taxon>Rhabditida</taxon>
        <taxon>Tylenchina</taxon>
        <taxon>Panagrolaimomorpha</taxon>
        <taxon>Strongyloidoidea</taxon>
        <taxon>Strongyloididae</taxon>
        <taxon>Strongyloides</taxon>
    </lineage>
</organism>
<reference evidence="2" key="1">
    <citation type="submission" date="2014-07" db="EMBL/GenBank/DDBJ databases">
        <authorList>
            <person name="Martin A.A"/>
            <person name="De Silva N."/>
        </authorList>
    </citation>
    <scope>NUCLEOTIDE SEQUENCE</scope>
</reference>
<dbReference type="GO" id="GO:0004497">
    <property type="term" value="F:monooxygenase activity"/>
    <property type="evidence" value="ECO:0007669"/>
    <property type="project" value="UniProtKB-KW"/>
</dbReference>
<dbReference type="STRING" id="75913.A0A0K0F0P6"/>
<name>A0A0K0F0P6_STRVS</name>
<evidence type="ECO:0000256" key="1">
    <source>
        <dbReference type="ARBA" id="ARBA00023033"/>
    </source>
</evidence>
<dbReference type="WBParaSite" id="SVE_0236200.1">
    <property type="protein sequence ID" value="SVE_0236200.1"/>
    <property type="gene ID" value="SVE_0236200"/>
</dbReference>
<dbReference type="Gene3D" id="1.10.630.10">
    <property type="entry name" value="Cytochrome P450"/>
    <property type="match status" value="1"/>
</dbReference>
<evidence type="ECO:0000313" key="3">
    <source>
        <dbReference type="WBParaSite" id="SVE_0236200.1"/>
    </source>
</evidence>
<dbReference type="PANTHER" id="PTHR24284:SF1">
    <property type="entry name" value="CYTOCHROME P450 FAMILY"/>
    <property type="match status" value="1"/>
</dbReference>
<keyword evidence="1" id="KW-0503">Monooxygenase</keyword>
<accession>A0A0K0F0P6</accession>